<organism evidence="2 3">
    <name type="scientific">Streblomastix strix</name>
    <dbReference type="NCBI Taxonomy" id="222440"/>
    <lineage>
        <taxon>Eukaryota</taxon>
        <taxon>Metamonada</taxon>
        <taxon>Preaxostyla</taxon>
        <taxon>Oxymonadida</taxon>
        <taxon>Streblomastigidae</taxon>
        <taxon>Streblomastix</taxon>
    </lineage>
</organism>
<sequence length="1028" mass="119292">MDQKGKCAVCKKEYNYFPNLPNNQKFEYFNYITPTQVVEQEKPLQPVETVQQQPKEKLTANQKRKLRRLNKKQQEKQQKEQDTHEEEDEEEDVVNKDQIEEIISVQQDKTSTWEQIYNEIPTNANQIGQKQATSFTNFSSCFVAVCSEIPSNTVGIDFCLWLSAFGTLSDLWIERQNGIENRSAIALFSQEEGLNNAINNSKKIMFKSSQIKIEKCSSTMNKVNDMDKMHIFEDYGIKIIPNLINHPNQQIKNITTSILHSIVNNEEFRFMKRKPHGIHALIEDTDFIKMICEKCLVHGDNEQQKEDIAFFLDLQVQSLHMDAFNKLVQYGDEQVQYQLFQNGAYKPFIRLLKHPQEKVIQSVSKSLCLLIPPSNSYFPYSIAFCYGIPKHQVNPQFFQFEKDGLIQLSEQCLMQHDYNDQIQEQICDLLSFYYKRREVPNNVLHKIIDFEREKIESNLYLEKDIQNLFDILRHLSLHQKNHDEILNNCIFRLPIAQLQNQNTIVVRKVVLLLSYIFLYGNTNTRQQIKTYFPLESIQGIIQRKNIAYFFDANSSTDFFIMKANSNGDNELNEQTFSLIVWYIEEQRMDQISQIFIEINKDLEAQFTKDGKFMIKDSINMWKEAEKMITIAQGIKDPDMINGAMTLINEGFYSLQYGAALRMSEQEIEESLAVIQRIVVGMNDCILYHFVSGGLCQWLLFAYEEFKQNKKLKSITEKTVTLVSYLSLRGALMATNKDQNHLYSNLSQIGFIKSLEEIIEMDQVHKNQKEKDKKRENNIKLQAAIGYCCLTLNSEVKLNIVINCMKIFKEYLEQFNSKYLKQESTSFSHLTSQIDSQETETTTDLLLAVGIQLQSFQSNEIRNNSLCLKIRELIIPLMHIGCGCNNSISLPQTQNTSKLATAAYHALSQLVSKFSIQQADNFIQKNDILEHVLPIAQSCMQIYRISSSKSRYYSLLSKSQNASITEDLLANALKLFESLLYKSPSFFMQRQQQYKSISAFKVVILNHKDNQFAEQIKSIKNNIAAAQKI</sequence>
<name>A0A5J4VX87_9EUKA</name>
<dbReference type="InterPro" id="IPR016024">
    <property type="entry name" value="ARM-type_fold"/>
</dbReference>
<dbReference type="EMBL" id="SNRW01004503">
    <property type="protein sequence ID" value="KAA6387132.1"/>
    <property type="molecule type" value="Genomic_DNA"/>
</dbReference>
<feature type="region of interest" description="Disordered" evidence="1">
    <location>
        <begin position="45"/>
        <end position="97"/>
    </location>
</feature>
<evidence type="ECO:0000313" key="2">
    <source>
        <dbReference type="EMBL" id="KAA6387132.1"/>
    </source>
</evidence>
<dbReference type="SUPFAM" id="SSF48371">
    <property type="entry name" value="ARM repeat"/>
    <property type="match status" value="1"/>
</dbReference>
<protein>
    <submittedName>
        <fullName evidence="2">Uncharacterized protein</fullName>
    </submittedName>
</protein>
<accession>A0A5J4VX87</accession>
<feature type="compositionally biased region" description="Acidic residues" evidence="1">
    <location>
        <begin position="83"/>
        <end position="92"/>
    </location>
</feature>
<reference evidence="2 3" key="1">
    <citation type="submission" date="2019-03" db="EMBL/GenBank/DDBJ databases">
        <title>Single cell metagenomics reveals metabolic interactions within the superorganism composed of flagellate Streblomastix strix and complex community of Bacteroidetes bacteria on its surface.</title>
        <authorList>
            <person name="Treitli S.C."/>
            <person name="Kolisko M."/>
            <person name="Husnik F."/>
            <person name="Keeling P."/>
            <person name="Hampl V."/>
        </authorList>
    </citation>
    <scope>NUCLEOTIDE SEQUENCE [LARGE SCALE GENOMIC DNA]</scope>
    <source>
        <strain evidence="2">ST1C</strain>
    </source>
</reference>
<dbReference type="Proteomes" id="UP000324800">
    <property type="component" value="Unassembled WGS sequence"/>
</dbReference>
<dbReference type="AlphaFoldDB" id="A0A5J4VX87"/>
<proteinExistence type="predicted"/>
<evidence type="ECO:0000256" key="1">
    <source>
        <dbReference type="SAM" id="MobiDB-lite"/>
    </source>
</evidence>
<dbReference type="Gene3D" id="1.25.10.10">
    <property type="entry name" value="Leucine-rich Repeat Variant"/>
    <property type="match status" value="1"/>
</dbReference>
<feature type="compositionally biased region" description="Basic residues" evidence="1">
    <location>
        <begin position="62"/>
        <end position="71"/>
    </location>
</feature>
<feature type="compositionally biased region" description="Basic and acidic residues" evidence="1">
    <location>
        <begin position="72"/>
        <end position="82"/>
    </location>
</feature>
<comment type="caution">
    <text evidence="2">The sequence shown here is derived from an EMBL/GenBank/DDBJ whole genome shotgun (WGS) entry which is preliminary data.</text>
</comment>
<gene>
    <name evidence="2" type="ORF">EZS28_017340</name>
</gene>
<evidence type="ECO:0000313" key="3">
    <source>
        <dbReference type="Proteomes" id="UP000324800"/>
    </source>
</evidence>
<dbReference type="InterPro" id="IPR011989">
    <property type="entry name" value="ARM-like"/>
</dbReference>